<accession>A0ACD5I2K9</accession>
<organism evidence="1 2">
    <name type="scientific">Haloferax sp. Atlit-48N</name>
    <dbReference type="NCBI Taxonomy" id="2077198"/>
    <lineage>
        <taxon>Archaea</taxon>
        <taxon>Methanobacteriati</taxon>
        <taxon>Methanobacteriota</taxon>
        <taxon>Stenosarchaea group</taxon>
        <taxon>Halobacteria</taxon>
        <taxon>Halobacteriales</taxon>
        <taxon>Haloferacaceae</taxon>
        <taxon>Haloferax</taxon>
    </lineage>
</organism>
<name>A0ACD5I2K9_9EURY</name>
<dbReference type="EMBL" id="CP137689">
    <property type="protein sequence ID" value="XRJ21214.1"/>
    <property type="molecule type" value="Genomic_DNA"/>
</dbReference>
<reference evidence="1" key="1">
    <citation type="submission" date="2023-10" db="EMBL/GenBank/DDBJ databases">
        <title>A new archaeal virus that suppresses the transcription of host immunity genes.</title>
        <authorList>
            <person name="Turgeman-Grott I."/>
            <person name="Golan N."/>
            <person name="Neri U."/>
            <person name="Naki D."/>
            <person name="Altman N."/>
            <person name="Eizenshtein K."/>
            <person name="Choudhary D."/>
            <person name="Levi R."/>
            <person name="Himani H."/>
            <person name="Reshef L."/>
            <person name="Papke T.R."/>
            <person name="Gophna U."/>
        </authorList>
    </citation>
    <scope>NUCLEOTIDE SEQUENCE</scope>
    <source>
        <strain evidence="1">Atlit-48N</strain>
    </source>
</reference>
<protein>
    <submittedName>
        <fullName evidence="1">Uncharacterized protein</fullName>
    </submittedName>
</protein>
<gene>
    <name evidence="1" type="ORF">DEQ67_008940</name>
</gene>
<dbReference type="Proteomes" id="UP000257089">
    <property type="component" value="Chromosome"/>
</dbReference>
<proteinExistence type="predicted"/>
<sequence length="113" mass="11817">MRSGLSEATKRVDSWLDRVFFAAWEVSVLAIPTLWFLLFATPRAAVSLSGLTALAASAVGVGALASASVVLAGTERVARLRCDRPADAYCPVSDSLAGEKSMVVPSPSSRAFS</sequence>
<evidence type="ECO:0000313" key="2">
    <source>
        <dbReference type="Proteomes" id="UP000257089"/>
    </source>
</evidence>
<evidence type="ECO:0000313" key="1">
    <source>
        <dbReference type="EMBL" id="XRJ21214.1"/>
    </source>
</evidence>